<dbReference type="WBParaSite" id="PSU_v2.g12617.t1">
    <property type="protein sequence ID" value="PSU_v2.g12617.t1"/>
    <property type="gene ID" value="PSU_v2.g12617"/>
</dbReference>
<feature type="domain" description="DUF7515" evidence="2">
    <location>
        <begin position="21"/>
        <end position="89"/>
    </location>
</feature>
<feature type="compositionally biased region" description="Low complexity" evidence="1">
    <location>
        <begin position="230"/>
        <end position="243"/>
    </location>
</feature>
<evidence type="ECO:0000313" key="4">
    <source>
        <dbReference type="WBParaSite" id="PSU_v2.g12617.t1"/>
    </source>
</evidence>
<dbReference type="InterPro" id="IPR041966">
    <property type="entry name" value="LOTUS-like"/>
</dbReference>
<feature type="region of interest" description="Disordered" evidence="1">
    <location>
        <begin position="109"/>
        <end position="182"/>
    </location>
</feature>
<dbReference type="InterPro" id="IPR055937">
    <property type="entry name" value="DUF7515"/>
</dbReference>
<organism evidence="3 4">
    <name type="scientific">Panagrolaimus superbus</name>
    <dbReference type="NCBI Taxonomy" id="310955"/>
    <lineage>
        <taxon>Eukaryota</taxon>
        <taxon>Metazoa</taxon>
        <taxon>Ecdysozoa</taxon>
        <taxon>Nematoda</taxon>
        <taxon>Chromadorea</taxon>
        <taxon>Rhabditida</taxon>
        <taxon>Tylenchina</taxon>
        <taxon>Panagrolaimomorpha</taxon>
        <taxon>Panagrolaimoidea</taxon>
        <taxon>Panagrolaimidae</taxon>
        <taxon>Panagrolaimus</taxon>
    </lineage>
</organism>
<sequence>MRHSAKKNVNPAPEAEIPEWNKLQSQINIVIGSVRDNAITIAQLKKDILDTFAYDLNRAAQTYEYTSIEEMLSDMVGYVHVRHTPGGVIVSAAVVGSSAHVTEMIQKTKGKTRKKTNRATTLMRSGYRPHSHLPQPSRGRGQRRRGAAPFRTTHTVPSFGSSLPQSSVRPSSSRCYFGNQPSSSHVYRPAPVYESPFFDSPPLRTNVPSFGGPPQPPLSTQDSSAKLRPSVPSLRSAPSQSSSVRFATSASARLPSSQNFSFRPLLHKSFSSLSTQGSSINLRHSVPSFGPPPSQPLLSTQDSSVNLWRHLLLGSKRPSSNRPVPPPRSAVPSHSTFIPEKTEDPLKPRILSPSEALLWKKKTFADYATKVSFKSAVKN</sequence>
<feature type="compositionally biased region" description="Low complexity" evidence="1">
    <location>
        <begin position="161"/>
        <end position="174"/>
    </location>
</feature>
<proteinExistence type="predicted"/>
<feature type="region of interest" description="Disordered" evidence="1">
    <location>
        <begin position="203"/>
        <end position="243"/>
    </location>
</feature>
<evidence type="ECO:0000313" key="3">
    <source>
        <dbReference type="Proteomes" id="UP000887577"/>
    </source>
</evidence>
<evidence type="ECO:0000259" key="2">
    <source>
        <dbReference type="Pfam" id="PF24359"/>
    </source>
</evidence>
<accession>A0A914Y1F3</accession>
<keyword evidence="3" id="KW-1185">Reference proteome</keyword>
<protein>
    <recommendedName>
        <fullName evidence="2">DUF7515 domain-containing protein</fullName>
    </recommendedName>
</protein>
<dbReference type="Proteomes" id="UP000887577">
    <property type="component" value="Unplaced"/>
</dbReference>
<feature type="region of interest" description="Disordered" evidence="1">
    <location>
        <begin position="315"/>
        <end position="347"/>
    </location>
</feature>
<dbReference type="AlphaFoldDB" id="A0A914Y1F3"/>
<reference evidence="4" key="1">
    <citation type="submission" date="2022-11" db="UniProtKB">
        <authorList>
            <consortium name="WormBaseParasite"/>
        </authorList>
    </citation>
    <scope>IDENTIFICATION</scope>
</reference>
<dbReference type="Gene3D" id="3.30.420.610">
    <property type="entry name" value="LOTUS domain-like"/>
    <property type="match status" value="1"/>
</dbReference>
<evidence type="ECO:0000256" key="1">
    <source>
        <dbReference type="SAM" id="MobiDB-lite"/>
    </source>
</evidence>
<name>A0A914Y1F3_9BILA</name>
<dbReference type="Pfam" id="PF24359">
    <property type="entry name" value="DUF7515"/>
    <property type="match status" value="1"/>
</dbReference>